<protein>
    <submittedName>
        <fullName evidence="2">NUDIX family hydrolase</fullName>
    </submittedName>
</protein>
<evidence type="ECO:0000313" key="2">
    <source>
        <dbReference type="EMBL" id="BBM36428.1"/>
    </source>
</evidence>
<dbReference type="Pfam" id="PF12535">
    <property type="entry name" value="Nudix_N"/>
    <property type="match status" value="1"/>
</dbReference>
<organism evidence="2 3">
    <name type="scientific">Pseudoleptotrichia goodfellowii</name>
    <dbReference type="NCBI Taxonomy" id="157692"/>
    <lineage>
        <taxon>Bacteria</taxon>
        <taxon>Fusobacteriati</taxon>
        <taxon>Fusobacteriota</taxon>
        <taxon>Fusobacteriia</taxon>
        <taxon>Fusobacteriales</taxon>
        <taxon>Leptotrichiaceae</taxon>
        <taxon>Pseudoleptotrichia</taxon>
    </lineage>
</organism>
<dbReference type="InterPro" id="IPR000086">
    <property type="entry name" value="NUDIX_hydrolase_dom"/>
</dbReference>
<dbReference type="Proteomes" id="UP000321606">
    <property type="component" value="Chromosome"/>
</dbReference>
<reference evidence="2 3" key="1">
    <citation type="submission" date="2019-07" db="EMBL/GenBank/DDBJ databases">
        <title>Complete Genome Sequence of Leptotrichia goodfellowii Strain JCM 16774.</title>
        <authorList>
            <person name="Watanabe S."/>
            <person name="Cui L."/>
        </authorList>
    </citation>
    <scope>NUCLEOTIDE SEQUENCE [LARGE SCALE GENOMIC DNA]</scope>
    <source>
        <strain evidence="2 3">JCM16774</strain>
    </source>
</reference>
<evidence type="ECO:0000313" key="3">
    <source>
        <dbReference type="Proteomes" id="UP000321606"/>
    </source>
</evidence>
<dbReference type="RefSeq" id="WP_026737730.1">
    <property type="nucleotide sequence ID" value="NZ_AP019822.1"/>
</dbReference>
<sequence length="213" mass="24598">MEDREQWLKWAMELQSLAQAGLNYAKDVFDVERYTRIREISAEILAKKGDVSLEKVNMMFCNEVGYQTPKMDTRAAVFKNDKILMVKERDKKWALPGGWVDVYLSIKENTEKEVKEEAGVKVTAKKIIAVQDGFKNNFGCGLGQVPYGISKIFVLCSLDEENEGEFVKNIETSERKYFSLDELPELSEIRNTEKQIKMCFKAYKSDTWEAVFD</sequence>
<dbReference type="GO" id="GO:0016787">
    <property type="term" value="F:hydrolase activity"/>
    <property type="evidence" value="ECO:0007669"/>
    <property type="project" value="UniProtKB-KW"/>
</dbReference>
<dbReference type="KEGG" id="lgo:JCM16774_1360"/>
<dbReference type="EMBL" id="AP019822">
    <property type="protein sequence ID" value="BBM36428.1"/>
    <property type="molecule type" value="Genomic_DNA"/>
</dbReference>
<dbReference type="OrthoDB" id="9804442at2"/>
<gene>
    <name evidence="2" type="ORF">JCM16774_1360</name>
</gene>
<dbReference type="Gene3D" id="3.90.79.10">
    <property type="entry name" value="Nucleoside Triphosphate Pyrophosphohydrolase"/>
    <property type="match status" value="1"/>
</dbReference>
<keyword evidence="2" id="KW-0378">Hydrolase</keyword>
<dbReference type="InterPro" id="IPR059176">
    <property type="entry name" value="UDP-X_N"/>
</dbReference>
<dbReference type="PANTHER" id="PTHR43736:SF1">
    <property type="entry name" value="DIHYDRONEOPTERIN TRIPHOSPHATE DIPHOSPHATASE"/>
    <property type="match status" value="1"/>
</dbReference>
<dbReference type="PROSITE" id="PS51462">
    <property type="entry name" value="NUDIX"/>
    <property type="match status" value="1"/>
</dbReference>
<feature type="domain" description="Nudix hydrolase" evidence="1">
    <location>
        <begin position="68"/>
        <end position="202"/>
    </location>
</feature>
<accession>A0A510JAQ9</accession>
<dbReference type="PANTHER" id="PTHR43736">
    <property type="entry name" value="ADP-RIBOSE PYROPHOSPHATASE"/>
    <property type="match status" value="1"/>
</dbReference>
<dbReference type="CDD" id="cd18889">
    <property type="entry name" value="NUDIX_ADPRase"/>
    <property type="match status" value="1"/>
</dbReference>
<dbReference type="STRING" id="714315.GCA_000516535_01365"/>
<name>A0A510JAQ9_9FUSO</name>
<evidence type="ECO:0000259" key="1">
    <source>
        <dbReference type="PROSITE" id="PS51462"/>
    </source>
</evidence>
<dbReference type="Pfam" id="PF00293">
    <property type="entry name" value="NUDIX"/>
    <property type="match status" value="1"/>
</dbReference>
<dbReference type="AlphaFoldDB" id="A0A510JAQ9"/>
<dbReference type="InterPro" id="IPR015797">
    <property type="entry name" value="NUDIX_hydrolase-like_dom_sf"/>
</dbReference>
<dbReference type="SUPFAM" id="SSF55811">
    <property type="entry name" value="Nudix"/>
    <property type="match status" value="1"/>
</dbReference>
<proteinExistence type="predicted"/>
<dbReference type="Gene3D" id="6.10.250.1120">
    <property type="match status" value="1"/>
</dbReference>